<dbReference type="OrthoDB" id="3252425at2759"/>
<comment type="caution">
    <text evidence="1">The sequence shown here is derived from an EMBL/GenBank/DDBJ whole genome shotgun (WGS) entry which is preliminary data.</text>
</comment>
<dbReference type="EMBL" id="JABBWD010000012">
    <property type="protein sequence ID" value="KAG1779316.1"/>
    <property type="molecule type" value="Genomic_DNA"/>
</dbReference>
<sequence length="179" mass="20789">MMKFVLAYKSAIDKVTADKSLKLRKYELDNEDWGIIKDLVAVLETYKKATLFFSQDSVSIAVVIPAMDKLDSHLNPHTRSPYHPAIKATMKLACKKINHYYLMTDLSSLYRIAMVLHPDLKLEYFWQQDWEDKWISHSKEIASEVYVKQYEGKSNPMQVLNSGAINDLVSFLLQYIICF</sequence>
<evidence type="ECO:0000313" key="1">
    <source>
        <dbReference type="EMBL" id="KAG1779316.1"/>
    </source>
</evidence>
<dbReference type="SUPFAM" id="SSF53098">
    <property type="entry name" value="Ribonuclease H-like"/>
    <property type="match status" value="1"/>
</dbReference>
<name>A0A9P6ZZA3_9AGAM</name>
<reference evidence="1" key="1">
    <citation type="journal article" date="2020" name="New Phytol.">
        <title>Comparative genomics reveals dynamic genome evolution in host specialist ectomycorrhizal fungi.</title>
        <authorList>
            <person name="Lofgren L.A."/>
            <person name="Nguyen N.H."/>
            <person name="Vilgalys R."/>
            <person name="Ruytinx J."/>
            <person name="Liao H.L."/>
            <person name="Branco S."/>
            <person name="Kuo A."/>
            <person name="LaButti K."/>
            <person name="Lipzen A."/>
            <person name="Andreopoulos W."/>
            <person name="Pangilinan J."/>
            <person name="Riley R."/>
            <person name="Hundley H."/>
            <person name="Na H."/>
            <person name="Barry K."/>
            <person name="Grigoriev I.V."/>
            <person name="Stajich J.E."/>
            <person name="Kennedy P.G."/>
        </authorList>
    </citation>
    <scope>NUCLEOTIDE SEQUENCE</scope>
    <source>
        <strain evidence="1">DOB743</strain>
    </source>
</reference>
<evidence type="ECO:0000313" key="2">
    <source>
        <dbReference type="Proteomes" id="UP000714275"/>
    </source>
</evidence>
<organism evidence="1 2">
    <name type="scientific">Suillus placidus</name>
    <dbReference type="NCBI Taxonomy" id="48579"/>
    <lineage>
        <taxon>Eukaryota</taxon>
        <taxon>Fungi</taxon>
        <taxon>Dikarya</taxon>
        <taxon>Basidiomycota</taxon>
        <taxon>Agaricomycotina</taxon>
        <taxon>Agaricomycetes</taxon>
        <taxon>Agaricomycetidae</taxon>
        <taxon>Boletales</taxon>
        <taxon>Suillineae</taxon>
        <taxon>Suillaceae</taxon>
        <taxon>Suillus</taxon>
    </lineage>
</organism>
<dbReference type="Proteomes" id="UP000714275">
    <property type="component" value="Unassembled WGS sequence"/>
</dbReference>
<protein>
    <submittedName>
        <fullName evidence="1">Uncharacterized protein</fullName>
    </submittedName>
</protein>
<keyword evidence="2" id="KW-1185">Reference proteome</keyword>
<dbReference type="InterPro" id="IPR012337">
    <property type="entry name" value="RNaseH-like_sf"/>
</dbReference>
<dbReference type="AlphaFoldDB" id="A0A9P6ZZA3"/>
<proteinExistence type="predicted"/>
<accession>A0A9P6ZZA3</accession>
<gene>
    <name evidence="1" type="ORF">EV702DRAFT_966389</name>
</gene>